<evidence type="ECO:0000256" key="3">
    <source>
        <dbReference type="ARBA" id="ARBA00022777"/>
    </source>
</evidence>
<dbReference type="Gene3D" id="3.30.1760.10">
    <property type="entry name" value="Conserved hypothetical protein from pyrococcus furiosus pfu- 392566-001, domain 2"/>
    <property type="match status" value="1"/>
</dbReference>
<dbReference type="InterPro" id="IPR036086">
    <property type="entry name" value="ParB/Sulfiredoxin_sf"/>
</dbReference>
<evidence type="ECO:0000259" key="5">
    <source>
        <dbReference type="SMART" id="SM00470"/>
    </source>
</evidence>
<evidence type="ECO:0000256" key="2">
    <source>
        <dbReference type="ARBA" id="ARBA00022741"/>
    </source>
</evidence>
<dbReference type="GO" id="GO:0005524">
    <property type="term" value="F:ATP binding"/>
    <property type="evidence" value="ECO:0007669"/>
    <property type="project" value="UniProtKB-KW"/>
</dbReference>
<reference evidence="6 7" key="1">
    <citation type="journal article" date="2016" name="Nat. Commun.">
        <title>Thousands of microbial genomes shed light on interconnected biogeochemical processes in an aquifer system.</title>
        <authorList>
            <person name="Anantharaman K."/>
            <person name="Brown C.T."/>
            <person name="Hug L.A."/>
            <person name="Sharon I."/>
            <person name="Castelle C.J."/>
            <person name="Probst A.J."/>
            <person name="Thomas B.C."/>
            <person name="Singh A."/>
            <person name="Wilkins M.J."/>
            <person name="Karaoz U."/>
            <person name="Brodie E.L."/>
            <person name="Williams K.H."/>
            <person name="Hubbard S.S."/>
            <person name="Banfield J.F."/>
        </authorList>
    </citation>
    <scope>NUCLEOTIDE SEQUENCE [LARGE SCALE GENOMIC DNA]</scope>
</reference>
<dbReference type="AlphaFoldDB" id="A0A1F7JA10"/>
<dbReference type="SMART" id="SM00470">
    <property type="entry name" value="ParB"/>
    <property type="match status" value="1"/>
</dbReference>
<dbReference type="Proteomes" id="UP000178857">
    <property type="component" value="Unassembled WGS sequence"/>
</dbReference>
<dbReference type="STRING" id="1802069.A2970_01210"/>
<dbReference type="InterPro" id="IPR023098">
    <property type="entry name" value="SerK/SbnI_C"/>
</dbReference>
<organism evidence="6 7">
    <name type="scientific">Candidatus Roizmanbacteria bacterium RIFCSPLOWO2_01_FULL_44_13</name>
    <dbReference type="NCBI Taxonomy" id="1802069"/>
    <lineage>
        <taxon>Bacteria</taxon>
        <taxon>Candidatus Roizmaniibacteriota</taxon>
    </lineage>
</organism>
<dbReference type="Gene3D" id="3.90.1530.10">
    <property type="entry name" value="Conserved hypothetical protein from pyrococcus furiosus pfu- 392566-001, ParB domain"/>
    <property type="match status" value="1"/>
</dbReference>
<evidence type="ECO:0000256" key="1">
    <source>
        <dbReference type="ARBA" id="ARBA00022679"/>
    </source>
</evidence>
<gene>
    <name evidence="6" type="ORF">A2970_01210</name>
</gene>
<keyword evidence="3" id="KW-0418">Kinase</keyword>
<proteinExistence type="predicted"/>
<evidence type="ECO:0000313" key="7">
    <source>
        <dbReference type="Proteomes" id="UP000178857"/>
    </source>
</evidence>
<accession>A0A1F7JA10</accession>
<dbReference type="InterPro" id="IPR003115">
    <property type="entry name" value="ParB_N"/>
</dbReference>
<dbReference type="Pfam" id="PF02195">
    <property type="entry name" value="ParB_N"/>
    <property type="match status" value="1"/>
</dbReference>
<name>A0A1F7JA10_9BACT</name>
<evidence type="ECO:0000313" key="6">
    <source>
        <dbReference type="EMBL" id="OGK52426.1"/>
    </source>
</evidence>
<evidence type="ECO:0000256" key="4">
    <source>
        <dbReference type="ARBA" id="ARBA00022840"/>
    </source>
</evidence>
<protein>
    <recommendedName>
        <fullName evidence="5">ParB-like N-terminal domain-containing protein</fullName>
    </recommendedName>
</protein>
<sequence>MKTDRFHLQIIPTKNILIHEEFDPSRSSDLIEKFKKSNLLTEPIIVASLGDHQYLQLDGMNRLNCFKKLGLKTIMAQVVDYNNQEEVELSSWIHLFQSKREDFFKHIKKDKNLTIKKANIDQIGPRYIKEKDFGRLVTVVDKKEGSFLVMTAGNFIDKVKRMNYVVSFYENIINRSILPFTLTSRNIRLFFQEHPHLNFYDTPDTNLMIVFPNFTPQQIIEVVRNGALVPAGITRHLIKGRCLNVNVPLTFFDNKKSLAQLNRDFDRFLLKKAIRVYEESTIYFE</sequence>
<dbReference type="GO" id="GO:0016301">
    <property type="term" value="F:kinase activity"/>
    <property type="evidence" value="ECO:0007669"/>
    <property type="project" value="UniProtKB-KW"/>
</dbReference>
<dbReference type="SUPFAM" id="SSF110849">
    <property type="entry name" value="ParB/Sulfiredoxin"/>
    <property type="match status" value="1"/>
</dbReference>
<keyword evidence="2" id="KW-0547">Nucleotide-binding</keyword>
<keyword evidence="1" id="KW-0808">Transferase</keyword>
<keyword evidence="4" id="KW-0067">ATP-binding</keyword>
<comment type="caution">
    <text evidence="6">The sequence shown here is derived from an EMBL/GenBank/DDBJ whole genome shotgun (WGS) entry which is preliminary data.</text>
</comment>
<dbReference type="EMBL" id="MGAT01000024">
    <property type="protein sequence ID" value="OGK52426.1"/>
    <property type="molecule type" value="Genomic_DNA"/>
</dbReference>
<feature type="domain" description="ParB-like N-terminal" evidence="5">
    <location>
        <begin position="1"/>
        <end position="95"/>
    </location>
</feature>